<evidence type="ECO:0000259" key="10">
    <source>
        <dbReference type="Pfam" id="PF03175"/>
    </source>
</evidence>
<dbReference type="InterPro" id="IPR012337">
    <property type="entry name" value="RNaseH-like_sf"/>
</dbReference>
<sequence>MKWKWVGYVDRLWLFFVRKIETKFMQTLEIPKDQDGGHNTMFTMNPFNVATFDIETVLKGNKHVPYLYSFYDGSNKFSFFEKDPVALFNTMLKRKYRGITVYAHNLSRFDIVFIFKHLASLQSQGYNINILKKEEKIISIKIVKDKKTCLTLKDSLLLLPSSLDKLSKNFNLDVGKLVEPVFVGPGMDKYKSDSLDHYYKSIDRIEDFSIWKSKIQEYCEQDCKALYDVLHHFHHLIYHRWSLDITNYSTIPSLAFAIYRMHYMPKDTIPLTHGKIFNFIKKGYTGGSTEMYKPNAIGKELYCYDVNSLYPAVMENSKLPCGKMFEFEGDPSILDKEWIGKVEVETKQDLYQPYLQLHYKTNSGMRTISPNGKFSMVINSCEANNAKDDYNISIKNGYLFEKSENLFTDYVKEMYNIRKQYNKSDPMNLIAKLLLNSLYGRFGMAPQTVETSFMTGKDLQTLAAKEGIKVDYQPIDKDLYFVEVDNGKPKGKQNVSVSLATAVTAHARSYMSLFKK</sequence>
<evidence type="ECO:0000256" key="8">
    <source>
        <dbReference type="ARBA" id="ARBA00023125"/>
    </source>
</evidence>
<evidence type="ECO:0000256" key="1">
    <source>
        <dbReference type="ARBA" id="ARBA00005755"/>
    </source>
</evidence>
<dbReference type="SUPFAM" id="SSF56672">
    <property type="entry name" value="DNA/RNA polymerases"/>
    <property type="match status" value="1"/>
</dbReference>
<accession>A0A896Z9J5</accession>
<feature type="domain" description="DNA-directed DNA polymerase family B mitochondria/virus" evidence="10">
    <location>
        <begin position="93"/>
        <end position="488"/>
    </location>
</feature>
<dbReference type="AlphaFoldDB" id="A0A896Z9J5"/>
<dbReference type="SUPFAM" id="SSF53098">
    <property type="entry name" value="Ribonuclease H-like"/>
    <property type="match status" value="1"/>
</dbReference>
<dbReference type="SMART" id="SM00486">
    <property type="entry name" value="POLBc"/>
    <property type="match status" value="1"/>
</dbReference>
<dbReference type="EMBL" id="MT375015">
    <property type="protein sequence ID" value="QSE33967.1"/>
    <property type="molecule type" value="Genomic_DNA"/>
</dbReference>
<dbReference type="GO" id="GO:0003677">
    <property type="term" value="F:DNA binding"/>
    <property type="evidence" value="ECO:0007669"/>
    <property type="project" value="UniProtKB-KW"/>
</dbReference>
<comment type="catalytic activity">
    <reaction evidence="9">
        <text>DNA(n) + a 2'-deoxyribonucleoside 5'-triphosphate = DNA(n+1) + diphosphate</text>
        <dbReference type="Rhea" id="RHEA:22508"/>
        <dbReference type="Rhea" id="RHEA-COMP:17339"/>
        <dbReference type="Rhea" id="RHEA-COMP:17340"/>
        <dbReference type="ChEBI" id="CHEBI:33019"/>
        <dbReference type="ChEBI" id="CHEBI:61560"/>
        <dbReference type="ChEBI" id="CHEBI:173112"/>
        <dbReference type="EC" id="2.7.7.7"/>
    </reaction>
</comment>
<evidence type="ECO:0000256" key="2">
    <source>
        <dbReference type="ARBA" id="ARBA00012417"/>
    </source>
</evidence>
<evidence type="ECO:0000313" key="11">
    <source>
        <dbReference type="EMBL" id="QSE33967.1"/>
    </source>
</evidence>
<gene>
    <name evidence="11" type="primary">orf516</name>
</gene>
<dbReference type="InterPro" id="IPR043502">
    <property type="entry name" value="DNA/RNA_pol_sf"/>
</dbReference>
<dbReference type="InterPro" id="IPR004868">
    <property type="entry name" value="DNA-dir_DNA_pol_B_mt/vir"/>
</dbReference>
<reference evidence="11" key="1">
    <citation type="journal article" date="2020" name="Comput. Struct. Biotechnol. J.">
        <title>The mitogenomes of two saprophytic Boletales species (Coniophora) reveals intron dynamics and accumulation of plasmid-derived and non-conserved genes.</title>
        <authorList>
            <person name="Wu P."/>
            <person name="Bao Z."/>
            <person name="Tu W."/>
            <person name="Li L."/>
            <person name="Xiong C."/>
            <person name="Jin X."/>
            <person name="Li P."/>
            <person name="Gui M."/>
            <person name="Huang W."/>
            <person name="Li Q."/>
        </authorList>
    </citation>
    <scope>NUCLEOTIDE SEQUENCE</scope>
</reference>
<dbReference type="Gene3D" id="3.30.420.10">
    <property type="entry name" value="Ribonuclease H-like superfamily/Ribonuclease H"/>
    <property type="match status" value="1"/>
</dbReference>
<geneLocation type="mitochondrion" evidence="11"/>
<name>A0A896Z9J5_9AGAM</name>
<dbReference type="Pfam" id="PF03175">
    <property type="entry name" value="DNA_pol_B_2"/>
    <property type="match status" value="1"/>
</dbReference>
<dbReference type="PANTHER" id="PTHR33568">
    <property type="entry name" value="DNA POLYMERASE"/>
    <property type="match status" value="1"/>
</dbReference>
<keyword evidence="4" id="KW-0808">Transferase</keyword>
<evidence type="ECO:0000256" key="4">
    <source>
        <dbReference type="ARBA" id="ARBA00022679"/>
    </source>
</evidence>
<keyword evidence="11" id="KW-0496">Mitochondrion</keyword>
<dbReference type="GO" id="GO:0003887">
    <property type="term" value="F:DNA-directed DNA polymerase activity"/>
    <property type="evidence" value="ECO:0007669"/>
    <property type="project" value="UniProtKB-KW"/>
</dbReference>
<dbReference type="Gene3D" id="3.90.1600.10">
    <property type="entry name" value="Palm domain of DNA polymerase"/>
    <property type="match status" value="1"/>
</dbReference>
<keyword evidence="5" id="KW-0548">Nucleotidyltransferase</keyword>
<evidence type="ECO:0000256" key="6">
    <source>
        <dbReference type="ARBA" id="ARBA00022705"/>
    </source>
</evidence>
<dbReference type="InterPro" id="IPR036397">
    <property type="entry name" value="RNaseH_sf"/>
</dbReference>
<comment type="similarity">
    <text evidence="1">Belongs to the DNA polymerase type-B family.</text>
</comment>
<dbReference type="GO" id="GO:0006260">
    <property type="term" value="P:DNA replication"/>
    <property type="evidence" value="ECO:0007669"/>
    <property type="project" value="UniProtKB-KW"/>
</dbReference>
<proteinExistence type="inferred from homology"/>
<dbReference type="Gene3D" id="1.10.287.690">
    <property type="entry name" value="Helix hairpin bin"/>
    <property type="match status" value="1"/>
</dbReference>
<evidence type="ECO:0000256" key="3">
    <source>
        <dbReference type="ARBA" id="ARBA00014385"/>
    </source>
</evidence>
<protein>
    <recommendedName>
        <fullName evidence="3">Probable DNA polymerase</fullName>
        <ecNumber evidence="2">2.7.7.7</ecNumber>
    </recommendedName>
</protein>
<dbReference type="InterPro" id="IPR023211">
    <property type="entry name" value="DNA_pol_palm_dom_sf"/>
</dbReference>
<keyword evidence="7" id="KW-0239">DNA-directed DNA polymerase</keyword>
<dbReference type="InterPro" id="IPR006172">
    <property type="entry name" value="DNA-dir_DNA_pol_B"/>
</dbReference>
<evidence type="ECO:0000256" key="9">
    <source>
        <dbReference type="ARBA" id="ARBA00049244"/>
    </source>
</evidence>
<dbReference type="EC" id="2.7.7.7" evidence="2"/>
<evidence type="ECO:0000256" key="5">
    <source>
        <dbReference type="ARBA" id="ARBA00022695"/>
    </source>
</evidence>
<evidence type="ECO:0000256" key="7">
    <source>
        <dbReference type="ARBA" id="ARBA00022932"/>
    </source>
</evidence>
<dbReference type="PANTHER" id="PTHR33568:SF3">
    <property type="entry name" value="DNA-DIRECTED DNA POLYMERASE"/>
    <property type="match status" value="1"/>
</dbReference>
<keyword evidence="6" id="KW-0235">DNA replication</keyword>
<keyword evidence="8" id="KW-0238">DNA-binding</keyword>
<organism evidence="11">
    <name type="scientific">Coniophora olivacea</name>
    <dbReference type="NCBI Taxonomy" id="85977"/>
    <lineage>
        <taxon>Eukaryota</taxon>
        <taxon>Fungi</taxon>
        <taxon>Dikarya</taxon>
        <taxon>Basidiomycota</taxon>
        <taxon>Agaricomycotina</taxon>
        <taxon>Agaricomycetes</taxon>
        <taxon>Agaricomycetidae</taxon>
        <taxon>Boletales</taxon>
        <taxon>Coniophorineae</taxon>
        <taxon>Coniophoraceae</taxon>
        <taxon>Coniophora</taxon>
    </lineage>
</organism>
<dbReference type="GO" id="GO:0000166">
    <property type="term" value="F:nucleotide binding"/>
    <property type="evidence" value="ECO:0007669"/>
    <property type="project" value="InterPro"/>
</dbReference>